<dbReference type="SUPFAM" id="SSF48508">
    <property type="entry name" value="Nuclear receptor ligand-binding domain"/>
    <property type="match status" value="1"/>
</dbReference>
<evidence type="ECO:0000259" key="13">
    <source>
        <dbReference type="PROSITE" id="PS51843"/>
    </source>
</evidence>
<dbReference type="SMART" id="SM00430">
    <property type="entry name" value="HOLI"/>
    <property type="match status" value="1"/>
</dbReference>
<dbReference type="PROSITE" id="PS00031">
    <property type="entry name" value="NUCLEAR_REC_DBD_1"/>
    <property type="match status" value="1"/>
</dbReference>
<keyword evidence="7 10" id="KW-0804">Transcription</keyword>
<keyword evidence="3 10" id="KW-0863">Zinc-finger</keyword>
<keyword evidence="4 10" id="KW-0862">Zinc</keyword>
<keyword evidence="14" id="KW-1185">Reference proteome</keyword>
<dbReference type="Gene3D" id="1.10.565.10">
    <property type="entry name" value="Retinoid X Receptor"/>
    <property type="match status" value="1"/>
</dbReference>
<keyword evidence="8 10" id="KW-0675">Receptor</keyword>
<dbReference type="PROSITE" id="PS51030">
    <property type="entry name" value="NUCLEAR_REC_DBD_2"/>
    <property type="match status" value="1"/>
</dbReference>
<feature type="domain" description="NR LBD" evidence="13">
    <location>
        <begin position="462"/>
        <end position="697"/>
    </location>
</feature>
<evidence type="ECO:0000256" key="8">
    <source>
        <dbReference type="ARBA" id="ARBA00023170"/>
    </source>
</evidence>
<dbReference type="PROSITE" id="PS51843">
    <property type="entry name" value="NR_LBD"/>
    <property type="match status" value="1"/>
</dbReference>
<dbReference type="SUPFAM" id="SSF57716">
    <property type="entry name" value="Glucocorticoid receptor-like (DNA-binding domain)"/>
    <property type="match status" value="1"/>
</dbReference>
<dbReference type="PRINTS" id="PR00047">
    <property type="entry name" value="STROIDFINGER"/>
</dbReference>
<evidence type="ECO:0000256" key="4">
    <source>
        <dbReference type="ARBA" id="ARBA00022833"/>
    </source>
</evidence>
<name>A0ABM1BHY0_LIMPO</name>
<dbReference type="CDD" id="cd06969">
    <property type="entry name" value="NR_DBD_NGFI-B"/>
    <property type="match status" value="1"/>
</dbReference>
<evidence type="ECO:0000256" key="10">
    <source>
        <dbReference type="RuleBase" id="RU004334"/>
    </source>
</evidence>
<dbReference type="Pfam" id="PF00105">
    <property type="entry name" value="zf-C4"/>
    <property type="match status" value="1"/>
</dbReference>
<evidence type="ECO:0000256" key="9">
    <source>
        <dbReference type="ARBA" id="ARBA00023242"/>
    </source>
</evidence>
<dbReference type="GeneID" id="106466607"/>
<evidence type="ECO:0000313" key="15">
    <source>
        <dbReference type="RefSeq" id="XP_013782357.1"/>
    </source>
</evidence>
<feature type="compositionally biased region" description="Low complexity" evidence="11">
    <location>
        <begin position="338"/>
        <end position="360"/>
    </location>
</feature>
<feature type="compositionally biased region" description="Basic residues" evidence="11">
    <location>
        <begin position="444"/>
        <end position="455"/>
    </location>
</feature>
<keyword evidence="6 10" id="KW-0238">DNA-binding</keyword>
<protein>
    <submittedName>
        <fullName evidence="15">Nuclear receptor subfamily 4 group A member 1-like</fullName>
    </submittedName>
</protein>
<evidence type="ECO:0000256" key="5">
    <source>
        <dbReference type="ARBA" id="ARBA00023015"/>
    </source>
</evidence>
<dbReference type="InterPro" id="IPR003070">
    <property type="entry name" value="NR4A1-3"/>
</dbReference>
<evidence type="ECO:0000256" key="11">
    <source>
        <dbReference type="SAM" id="MobiDB-lite"/>
    </source>
</evidence>
<feature type="region of interest" description="Disordered" evidence="11">
    <location>
        <begin position="443"/>
        <end position="464"/>
    </location>
</feature>
<accession>A0ABM1BHY0</accession>
<comment type="similarity">
    <text evidence="10">Belongs to the nuclear hormone receptor family.</text>
</comment>
<dbReference type="PANTHER" id="PTHR24085">
    <property type="entry name" value="NUCLEAR HORMONE RECEPTOR"/>
    <property type="match status" value="1"/>
</dbReference>
<reference evidence="15" key="1">
    <citation type="submission" date="2025-08" db="UniProtKB">
        <authorList>
            <consortium name="RefSeq"/>
        </authorList>
    </citation>
    <scope>IDENTIFICATION</scope>
    <source>
        <tissue evidence="15">Muscle</tissue>
    </source>
</reference>
<feature type="compositionally biased region" description="Polar residues" evidence="11">
    <location>
        <begin position="303"/>
        <end position="321"/>
    </location>
</feature>
<dbReference type="Pfam" id="PF00104">
    <property type="entry name" value="Hormone_recep"/>
    <property type="match status" value="1"/>
</dbReference>
<proteinExistence type="inferred from homology"/>
<dbReference type="PRINTS" id="PR01284">
    <property type="entry name" value="NUCLEARECPTR"/>
</dbReference>
<keyword evidence="5 10" id="KW-0805">Transcription regulation</keyword>
<feature type="region of interest" description="Disordered" evidence="11">
    <location>
        <begin position="276"/>
        <end position="295"/>
    </location>
</feature>
<dbReference type="SMART" id="SM00399">
    <property type="entry name" value="ZnF_C4"/>
    <property type="match status" value="1"/>
</dbReference>
<dbReference type="InterPro" id="IPR013088">
    <property type="entry name" value="Znf_NHR/GATA"/>
</dbReference>
<evidence type="ECO:0000256" key="7">
    <source>
        <dbReference type="ARBA" id="ARBA00023163"/>
    </source>
</evidence>
<gene>
    <name evidence="15" type="primary">LOC106466607</name>
</gene>
<dbReference type="InterPro" id="IPR001628">
    <property type="entry name" value="Znf_hrmn_rcpt"/>
</dbReference>
<dbReference type="Proteomes" id="UP000694941">
    <property type="component" value="Unplaced"/>
</dbReference>
<sequence length="700" mass="77311">MVTALINIEGDETVTSTTTTVLPGETALATTKCSAETSIIRTTTEGTLRSSEKSTMLLIHQPQGVPFTLPSTHLGSSYTEPFSEEEFTVKHPILGFGEPVESLDISPEGVPAASSLEEVFQSDLTPVSTYVVPTTSCFEYRDRSSLTGTVAGTLPSFQETYSPRLNHDIIQPHAFSFIFENMPLQKLDSHDVTEKAVSLQPKTSSVSTQPSQLIELSNTTKSDVSSSISPVFRLKQSESGTNVPPSYPSLLSTERKTVSFTEIKYLKLQEILPSTSSSDALKKPSLPKSPTFSIQTNQLAVETSLPTEGIETSPSTSAPSQKTRRFSLTIPCSLATQSSQPPSHRTHSSTSTPTTKEPVPSTSQCCAVCGDNAICHHYGVLTCEGCKGFFKRTVQKGAKYSCLNNKDCPVDKRSRNVCRFCRFQKCLTVGMVKEVVRSDDLKGRRGRLPSKHKIQQKSPSSPPVSFITSLVRAYIDTTPDLASLDHSQCREPSAGENRLTETEQIRQFINVMTSSLEIIRTFGKKIPGFRELNRDDQQLLSQSASLELFVFRLAYRMKPDDHSLTFCNGVVLQEEQCRSGFGNWLDSIVGFSRSLHGLDIDVSTFACLCALVLITERHGLKSSWKVDQLQMKIVEVLQEHIFHTITTHKRTSYFSQIIAKLPDIRSLSIQGLRRLSCLKLQDSTLLSPLIDRLLESGIPF</sequence>
<dbReference type="InterPro" id="IPR001723">
    <property type="entry name" value="Nuclear_hrmn_rcpt"/>
</dbReference>
<evidence type="ECO:0000256" key="2">
    <source>
        <dbReference type="ARBA" id="ARBA00022723"/>
    </source>
</evidence>
<evidence type="ECO:0000259" key="12">
    <source>
        <dbReference type="PROSITE" id="PS51030"/>
    </source>
</evidence>
<evidence type="ECO:0000256" key="3">
    <source>
        <dbReference type="ARBA" id="ARBA00022771"/>
    </source>
</evidence>
<dbReference type="Gene3D" id="3.30.50.10">
    <property type="entry name" value="Erythroid Transcription Factor GATA-1, subunit A"/>
    <property type="match status" value="1"/>
</dbReference>
<feature type="domain" description="Nuclear receptor" evidence="12">
    <location>
        <begin position="363"/>
        <end position="438"/>
    </location>
</feature>
<organism evidence="14 15">
    <name type="scientific">Limulus polyphemus</name>
    <name type="common">Atlantic horseshoe crab</name>
    <dbReference type="NCBI Taxonomy" id="6850"/>
    <lineage>
        <taxon>Eukaryota</taxon>
        <taxon>Metazoa</taxon>
        <taxon>Ecdysozoa</taxon>
        <taxon>Arthropoda</taxon>
        <taxon>Chelicerata</taxon>
        <taxon>Merostomata</taxon>
        <taxon>Xiphosura</taxon>
        <taxon>Limulidae</taxon>
        <taxon>Limulus</taxon>
    </lineage>
</organism>
<dbReference type="PANTHER" id="PTHR24085:SF4">
    <property type="entry name" value="NUCLEAR HORMONE RECEPTOR HR38-RELATED"/>
    <property type="match status" value="1"/>
</dbReference>
<evidence type="ECO:0000256" key="1">
    <source>
        <dbReference type="ARBA" id="ARBA00004123"/>
    </source>
</evidence>
<comment type="subcellular location">
    <subcellularLocation>
        <location evidence="1 10">Nucleus</location>
    </subcellularLocation>
</comment>
<evidence type="ECO:0000256" key="6">
    <source>
        <dbReference type="ARBA" id="ARBA00023125"/>
    </source>
</evidence>
<dbReference type="PRINTS" id="PR00398">
    <property type="entry name" value="STRDHORMONER"/>
</dbReference>
<dbReference type="RefSeq" id="XP_013782357.1">
    <property type="nucleotide sequence ID" value="XM_013926903.1"/>
</dbReference>
<keyword evidence="2 10" id="KW-0479">Metal-binding</keyword>
<evidence type="ECO:0000313" key="14">
    <source>
        <dbReference type="Proteomes" id="UP000694941"/>
    </source>
</evidence>
<keyword evidence="9 10" id="KW-0539">Nucleus</keyword>
<feature type="region of interest" description="Disordered" evidence="11">
    <location>
        <begin position="303"/>
        <end position="360"/>
    </location>
</feature>
<dbReference type="InterPro" id="IPR000536">
    <property type="entry name" value="Nucl_hrmn_rcpt_lig-bd"/>
</dbReference>
<dbReference type="InterPro" id="IPR035500">
    <property type="entry name" value="NHR-like_dom_sf"/>
</dbReference>